<evidence type="ECO:0000313" key="7">
    <source>
        <dbReference type="EMBL" id="MBC2600556.1"/>
    </source>
</evidence>
<dbReference type="RefSeq" id="WP_185691311.1">
    <property type="nucleotide sequence ID" value="NZ_JACHVA010000023.1"/>
</dbReference>
<evidence type="ECO:0000256" key="3">
    <source>
        <dbReference type="ARBA" id="ARBA00022692"/>
    </source>
</evidence>
<dbReference type="InterPro" id="IPR012902">
    <property type="entry name" value="N_methyl_site"/>
</dbReference>
<keyword evidence="3 6" id="KW-0812">Transmembrane</keyword>
<dbReference type="PANTHER" id="PTHR30093:SF44">
    <property type="entry name" value="TYPE II SECRETION SYSTEM CORE PROTEIN G"/>
    <property type="match status" value="1"/>
</dbReference>
<name>A0A7X1AV39_9BACT</name>
<keyword evidence="8" id="KW-1185">Reference proteome</keyword>
<dbReference type="Proteomes" id="UP000525652">
    <property type="component" value="Unassembled WGS sequence"/>
</dbReference>
<keyword evidence="2" id="KW-0488">Methylation</keyword>
<dbReference type="Pfam" id="PF07963">
    <property type="entry name" value="N_methyl"/>
    <property type="match status" value="1"/>
</dbReference>
<dbReference type="GO" id="GO:0016020">
    <property type="term" value="C:membrane"/>
    <property type="evidence" value="ECO:0007669"/>
    <property type="project" value="UniProtKB-SubCell"/>
</dbReference>
<keyword evidence="5 6" id="KW-0472">Membrane</keyword>
<sequence>MGVSIVTRLMLPLRRPSAGQITPLKKAKPLIGFTLIELLVCIAVLGILVALVFPAISKARSGADQTADAAKMRNIGQAVILFSQDHNGVFPRSWHSSGANREPGWAQSIAPYMGASSSEISGEWARTFNRYFRAPDDDNIDPYLYSYGFNVNFELDPNGDDYTGSPQTWRKVSQVPDPGHTILVARIQPIQFADHFMCHLWSSISAAENIVNYDVHKGQANYLFVDGHVETLALAETFNPSQKINRWNPSLSR</sequence>
<comment type="subcellular location">
    <subcellularLocation>
        <location evidence="1">Membrane</location>
        <topology evidence="1">Single-pass membrane protein</topology>
    </subcellularLocation>
</comment>
<reference evidence="7 8" key="1">
    <citation type="submission" date="2020-07" db="EMBL/GenBank/DDBJ databases">
        <authorList>
            <person name="Feng X."/>
        </authorList>
    </citation>
    <scope>NUCLEOTIDE SEQUENCE [LARGE SCALE GENOMIC DNA]</scope>
    <source>
        <strain evidence="7 8">JCM14086</strain>
    </source>
</reference>
<evidence type="ECO:0000256" key="5">
    <source>
        <dbReference type="ARBA" id="ARBA00023136"/>
    </source>
</evidence>
<evidence type="ECO:0000256" key="4">
    <source>
        <dbReference type="ARBA" id="ARBA00022989"/>
    </source>
</evidence>
<dbReference type="SUPFAM" id="SSF54523">
    <property type="entry name" value="Pili subunits"/>
    <property type="match status" value="1"/>
</dbReference>
<accession>A0A7X1AV39</accession>
<comment type="caution">
    <text evidence="7">The sequence shown here is derived from an EMBL/GenBank/DDBJ whole genome shotgun (WGS) entry which is preliminary data.</text>
</comment>
<evidence type="ECO:0000256" key="1">
    <source>
        <dbReference type="ARBA" id="ARBA00004167"/>
    </source>
</evidence>
<gene>
    <name evidence="7" type="ORF">H5P30_02040</name>
</gene>
<organism evidence="7 8">
    <name type="scientific">Puniceicoccus vermicola</name>
    <dbReference type="NCBI Taxonomy" id="388746"/>
    <lineage>
        <taxon>Bacteria</taxon>
        <taxon>Pseudomonadati</taxon>
        <taxon>Verrucomicrobiota</taxon>
        <taxon>Opitutia</taxon>
        <taxon>Puniceicoccales</taxon>
        <taxon>Puniceicoccaceae</taxon>
        <taxon>Puniceicoccus</taxon>
    </lineage>
</organism>
<proteinExistence type="predicted"/>
<dbReference type="PANTHER" id="PTHR30093">
    <property type="entry name" value="GENERAL SECRETION PATHWAY PROTEIN G"/>
    <property type="match status" value="1"/>
</dbReference>
<dbReference type="InterPro" id="IPR027558">
    <property type="entry name" value="Pre_pil_HX9DG_C"/>
</dbReference>
<evidence type="ECO:0000256" key="6">
    <source>
        <dbReference type="SAM" id="Phobius"/>
    </source>
</evidence>
<dbReference type="AlphaFoldDB" id="A0A7X1AV39"/>
<dbReference type="EMBL" id="JACHVA010000023">
    <property type="protein sequence ID" value="MBC2600556.1"/>
    <property type="molecule type" value="Genomic_DNA"/>
</dbReference>
<evidence type="ECO:0000313" key="8">
    <source>
        <dbReference type="Proteomes" id="UP000525652"/>
    </source>
</evidence>
<keyword evidence="4 6" id="KW-1133">Transmembrane helix</keyword>
<evidence type="ECO:0000256" key="2">
    <source>
        <dbReference type="ARBA" id="ARBA00022481"/>
    </source>
</evidence>
<dbReference type="NCBIfam" id="TIGR04294">
    <property type="entry name" value="pre_pil_HX9DG"/>
    <property type="match status" value="1"/>
</dbReference>
<feature type="transmembrane region" description="Helical" evidence="6">
    <location>
        <begin position="30"/>
        <end position="53"/>
    </location>
</feature>
<dbReference type="Gene3D" id="3.30.700.10">
    <property type="entry name" value="Glycoprotein, Type 4 Pilin"/>
    <property type="match status" value="1"/>
</dbReference>
<dbReference type="NCBIfam" id="TIGR02532">
    <property type="entry name" value="IV_pilin_GFxxxE"/>
    <property type="match status" value="1"/>
</dbReference>
<protein>
    <submittedName>
        <fullName evidence="7">Prepilin-type N-terminal cleavage/methylation domain-containing protein</fullName>
    </submittedName>
</protein>
<dbReference type="InterPro" id="IPR045584">
    <property type="entry name" value="Pilin-like"/>
</dbReference>